<sequence>MSRSFAGPHELGQNFLVDPRVVRNLVDLVPRGAGRVVELGAGAGALTAALVDAGHRVVAVELDPRRAATLQRRFGDRVEVVRGDLLRFREPEPHHVVSNVPFGITTPLLRHLLGQRAWGTAVLLVQWEVARKRAAAGATTMLTATWWPWYTFTLAGRVPARAFRPVPSVDGGVLVLQRRGTPLVEYAERAAYQALVRRVFTGRGAGVGAILRGMAPGRVVTRWLDAHGVLPTTLPGRLTAQEWAALYRTLS</sequence>
<gene>
    <name evidence="7" type="ORF">GCM10020369_72890</name>
</gene>
<accession>A0ABP6TAE3</accession>
<name>A0ABP6TAE3_9ACTN</name>
<evidence type="ECO:0000256" key="5">
    <source>
        <dbReference type="PROSITE-ProRule" id="PRU01026"/>
    </source>
</evidence>
<evidence type="ECO:0000313" key="7">
    <source>
        <dbReference type="EMBL" id="GAA3396389.1"/>
    </source>
</evidence>
<keyword evidence="3 5" id="KW-0949">S-adenosyl-L-methionine</keyword>
<dbReference type="NCBIfam" id="NF000499">
    <property type="entry name" value="Erm23S_rRNA_broad"/>
    <property type="match status" value="1"/>
</dbReference>
<dbReference type="EMBL" id="BAAAYN010000056">
    <property type="protein sequence ID" value="GAA3396389.1"/>
    <property type="molecule type" value="Genomic_DNA"/>
</dbReference>
<proteinExistence type="inferred from homology"/>
<dbReference type="Pfam" id="PF00398">
    <property type="entry name" value="RrnaAD"/>
    <property type="match status" value="1"/>
</dbReference>
<evidence type="ECO:0000256" key="4">
    <source>
        <dbReference type="ARBA" id="ARBA00022884"/>
    </source>
</evidence>
<evidence type="ECO:0000259" key="6">
    <source>
        <dbReference type="SMART" id="SM00650"/>
    </source>
</evidence>
<feature type="binding site" evidence="5">
    <location>
        <position position="40"/>
    </location>
    <ligand>
        <name>S-adenosyl-L-methionine</name>
        <dbReference type="ChEBI" id="CHEBI:59789"/>
    </ligand>
</feature>
<keyword evidence="2 5" id="KW-0808">Transferase</keyword>
<dbReference type="InterPro" id="IPR020598">
    <property type="entry name" value="rRNA_Ade_methylase_Trfase_N"/>
</dbReference>
<evidence type="ECO:0000256" key="1">
    <source>
        <dbReference type="ARBA" id="ARBA00022603"/>
    </source>
</evidence>
<dbReference type="RefSeq" id="WP_345732852.1">
    <property type="nucleotide sequence ID" value="NZ_BAAAYN010000056.1"/>
</dbReference>
<keyword evidence="8" id="KW-1185">Reference proteome</keyword>
<feature type="binding site" evidence="5">
    <location>
        <position position="84"/>
    </location>
    <ligand>
        <name>S-adenosyl-L-methionine</name>
        <dbReference type="ChEBI" id="CHEBI:59789"/>
    </ligand>
</feature>
<evidence type="ECO:0000256" key="3">
    <source>
        <dbReference type="ARBA" id="ARBA00022691"/>
    </source>
</evidence>
<dbReference type="Proteomes" id="UP001501676">
    <property type="component" value="Unassembled WGS sequence"/>
</dbReference>
<comment type="similarity">
    <text evidence="5">Belongs to the class I-like SAM-binding methyltransferase superfamily. rRNA adenine N(6)-methyltransferase family.</text>
</comment>
<feature type="binding site" evidence="5">
    <location>
        <position position="16"/>
    </location>
    <ligand>
        <name>S-adenosyl-L-methionine</name>
        <dbReference type="ChEBI" id="CHEBI:59789"/>
    </ligand>
</feature>
<dbReference type="InterPro" id="IPR029063">
    <property type="entry name" value="SAM-dependent_MTases_sf"/>
</dbReference>
<evidence type="ECO:0000256" key="2">
    <source>
        <dbReference type="ARBA" id="ARBA00022679"/>
    </source>
</evidence>
<feature type="domain" description="Ribosomal RNA adenine methylase transferase N-terminal" evidence="6">
    <location>
        <begin position="21"/>
        <end position="180"/>
    </location>
</feature>
<feature type="binding site" evidence="5">
    <location>
        <position position="99"/>
    </location>
    <ligand>
        <name>S-adenosyl-L-methionine</name>
        <dbReference type="ChEBI" id="CHEBI:59789"/>
    </ligand>
</feature>
<protein>
    <recommendedName>
        <fullName evidence="6">Ribosomal RNA adenine methylase transferase N-terminal domain-containing protein</fullName>
    </recommendedName>
</protein>
<feature type="binding site" evidence="5">
    <location>
        <position position="14"/>
    </location>
    <ligand>
        <name>S-adenosyl-L-methionine</name>
        <dbReference type="ChEBI" id="CHEBI:59789"/>
    </ligand>
</feature>
<dbReference type="PROSITE" id="PS51689">
    <property type="entry name" value="SAM_RNA_A_N6_MT"/>
    <property type="match status" value="1"/>
</dbReference>
<reference evidence="8" key="1">
    <citation type="journal article" date="2019" name="Int. J. Syst. Evol. Microbiol.">
        <title>The Global Catalogue of Microorganisms (GCM) 10K type strain sequencing project: providing services to taxonomists for standard genome sequencing and annotation.</title>
        <authorList>
            <consortium name="The Broad Institute Genomics Platform"/>
            <consortium name="The Broad Institute Genome Sequencing Center for Infectious Disease"/>
            <person name="Wu L."/>
            <person name="Ma J."/>
        </authorList>
    </citation>
    <scope>NUCLEOTIDE SEQUENCE [LARGE SCALE GENOMIC DNA]</scope>
    <source>
        <strain evidence="8">JCM 9458</strain>
    </source>
</reference>
<feature type="binding site" evidence="5">
    <location>
        <position position="61"/>
    </location>
    <ligand>
        <name>S-adenosyl-L-methionine</name>
        <dbReference type="ChEBI" id="CHEBI:59789"/>
    </ligand>
</feature>
<dbReference type="Gene3D" id="3.40.50.150">
    <property type="entry name" value="Vaccinia Virus protein VP39"/>
    <property type="match status" value="1"/>
</dbReference>
<keyword evidence="1 5" id="KW-0489">Methyltransferase</keyword>
<dbReference type="InterPro" id="IPR001737">
    <property type="entry name" value="KsgA/Erm"/>
</dbReference>
<dbReference type="InterPro" id="IPR020596">
    <property type="entry name" value="rRNA_Ade_Mease_Trfase_CS"/>
</dbReference>
<comment type="caution">
    <text evidence="7">The sequence shown here is derived from an EMBL/GenBank/DDBJ whole genome shotgun (WGS) entry which is preliminary data.</text>
</comment>
<dbReference type="SMART" id="SM00650">
    <property type="entry name" value="rADc"/>
    <property type="match status" value="1"/>
</dbReference>
<dbReference type="PANTHER" id="PTHR11727">
    <property type="entry name" value="DIMETHYLADENOSINE TRANSFERASE"/>
    <property type="match status" value="1"/>
</dbReference>
<evidence type="ECO:0000313" key="8">
    <source>
        <dbReference type="Proteomes" id="UP001501676"/>
    </source>
</evidence>
<keyword evidence="4 5" id="KW-0694">RNA-binding</keyword>
<dbReference type="SUPFAM" id="SSF53335">
    <property type="entry name" value="S-adenosyl-L-methionine-dependent methyltransferases"/>
    <property type="match status" value="1"/>
</dbReference>
<organism evidence="7 8">
    <name type="scientific">Cryptosporangium minutisporangium</name>
    <dbReference type="NCBI Taxonomy" id="113569"/>
    <lineage>
        <taxon>Bacteria</taxon>
        <taxon>Bacillati</taxon>
        <taxon>Actinomycetota</taxon>
        <taxon>Actinomycetes</taxon>
        <taxon>Cryptosporangiales</taxon>
        <taxon>Cryptosporangiaceae</taxon>
        <taxon>Cryptosporangium</taxon>
    </lineage>
</organism>
<dbReference type="PANTHER" id="PTHR11727:SF7">
    <property type="entry name" value="DIMETHYLADENOSINE TRANSFERASE-RELATED"/>
    <property type="match status" value="1"/>
</dbReference>
<dbReference type="PROSITE" id="PS01131">
    <property type="entry name" value="RRNA_A_DIMETH"/>
    <property type="match status" value="1"/>
</dbReference>